<sequence>MTAASIARITRAGSRRSGIANLSRVFTCCDSGLQLLDVTEILLTRCDCSVGYRSCGCITLGTGQQLRVQQQLAVASEGQLAATDQSDCHCAYGTRSKLFTGKYAITFGQRSTCSITRDCKNFADNLTNDTD</sequence>
<dbReference type="EMBL" id="AWSQ01000009">
    <property type="protein sequence ID" value="KFX67827.1"/>
    <property type="molecule type" value="Genomic_DNA"/>
</dbReference>
<gene>
    <name evidence="1" type="ORF">TMS3_0121715</name>
</gene>
<dbReference type="AlphaFoldDB" id="A0A0A1YDZ0"/>
<keyword evidence="2" id="KW-1185">Reference proteome</keyword>
<comment type="caution">
    <text evidence="1">The sequence shown here is derived from an EMBL/GenBank/DDBJ whole genome shotgun (WGS) entry which is preliminary data.</text>
</comment>
<name>A0A0A1YDZ0_9PSED</name>
<proteinExistence type="predicted"/>
<evidence type="ECO:0000313" key="2">
    <source>
        <dbReference type="Proteomes" id="UP000030063"/>
    </source>
</evidence>
<accession>A0A0A1YDZ0</accession>
<organism evidence="1 2">
    <name type="scientific">Pseudomonas taeanensis MS-3</name>
    <dbReference type="NCBI Taxonomy" id="1395571"/>
    <lineage>
        <taxon>Bacteria</taxon>
        <taxon>Pseudomonadati</taxon>
        <taxon>Pseudomonadota</taxon>
        <taxon>Gammaproteobacteria</taxon>
        <taxon>Pseudomonadales</taxon>
        <taxon>Pseudomonadaceae</taxon>
        <taxon>Pseudomonas</taxon>
    </lineage>
</organism>
<reference evidence="1 2" key="1">
    <citation type="journal article" date="2014" name="Genome Announc.">
        <title>Draft Genome Sequence of Petroleum Oil-Degrading Marine Bacterium Pseudomonas taeanensis Strain MS-3, Isolated from a Crude Oil-Contaminated Seashore.</title>
        <authorList>
            <person name="Lee S.Y."/>
            <person name="Kim S.H."/>
            <person name="Lee D.G."/>
            <person name="Shin S."/>
            <person name="Yun S.H."/>
            <person name="Choi C.W."/>
            <person name="Chung Y.H."/>
            <person name="Choi J.S."/>
            <person name="Kahng H.Y."/>
            <person name="Kim S.I."/>
        </authorList>
    </citation>
    <scope>NUCLEOTIDE SEQUENCE [LARGE SCALE GENOMIC DNA]</scope>
    <source>
        <strain evidence="1 2">MS-3</strain>
    </source>
</reference>
<protein>
    <submittedName>
        <fullName evidence="1">Uncharacterized protein</fullName>
    </submittedName>
</protein>
<evidence type="ECO:0000313" key="1">
    <source>
        <dbReference type="EMBL" id="KFX67827.1"/>
    </source>
</evidence>
<dbReference type="Proteomes" id="UP000030063">
    <property type="component" value="Unassembled WGS sequence"/>
</dbReference>